<dbReference type="GeneID" id="80880499"/>
<dbReference type="AlphaFoldDB" id="A0AAD7QMD4"/>
<dbReference type="InterPro" id="IPR011009">
    <property type="entry name" value="Kinase-like_dom_sf"/>
</dbReference>
<dbReference type="GO" id="GO:0005524">
    <property type="term" value="F:ATP binding"/>
    <property type="evidence" value="ECO:0007669"/>
    <property type="project" value="InterPro"/>
</dbReference>
<protein>
    <recommendedName>
        <fullName evidence="1">Protein kinase domain-containing protein</fullName>
    </recommendedName>
</protein>
<feature type="domain" description="Protein kinase" evidence="1">
    <location>
        <begin position="1"/>
        <end position="154"/>
    </location>
</feature>
<gene>
    <name evidence="2" type="ORF">POJ06DRAFT_20404</name>
</gene>
<accession>A0AAD7QMD4</accession>
<evidence type="ECO:0000313" key="2">
    <source>
        <dbReference type="EMBL" id="KAJ8097728.1"/>
    </source>
</evidence>
<proteinExistence type="predicted"/>
<organism evidence="2 3">
    <name type="scientific">Lipomyces tetrasporus</name>
    <dbReference type="NCBI Taxonomy" id="54092"/>
    <lineage>
        <taxon>Eukaryota</taxon>
        <taxon>Fungi</taxon>
        <taxon>Dikarya</taxon>
        <taxon>Ascomycota</taxon>
        <taxon>Saccharomycotina</taxon>
        <taxon>Lipomycetes</taxon>
        <taxon>Lipomycetales</taxon>
        <taxon>Lipomycetaceae</taxon>
        <taxon>Lipomyces</taxon>
    </lineage>
</organism>
<dbReference type="InterPro" id="IPR000719">
    <property type="entry name" value="Prot_kinase_dom"/>
</dbReference>
<dbReference type="SUPFAM" id="SSF56112">
    <property type="entry name" value="Protein kinase-like (PK-like)"/>
    <property type="match status" value="1"/>
</dbReference>
<dbReference type="Proteomes" id="UP001217417">
    <property type="component" value="Unassembled WGS sequence"/>
</dbReference>
<reference evidence="2" key="1">
    <citation type="submission" date="2023-03" db="EMBL/GenBank/DDBJ databases">
        <title>Near-Complete genome sequence of Lipomyces tetrasporous NRRL Y-64009, an oleaginous yeast capable of growing on lignocellulosic hydrolysates.</title>
        <authorList>
            <consortium name="Lawrence Berkeley National Laboratory"/>
            <person name="Jagtap S.S."/>
            <person name="Liu J.-J."/>
            <person name="Walukiewicz H.E."/>
            <person name="Pangilinan J."/>
            <person name="Lipzen A."/>
            <person name="Ahrendt S."/>
            <person name="Koriabine M."/>
            <person name="Cobaugh K."/>
            <person name="Salamov A."/>
            <person name="Yoshinaga Y."/>
            <person name="Ng V."/>
            <person name="Daum C."/>
            <person name="Grigoriev I.V."/>
            <person name="Slininger P.J."/>
            <person name="Dien B.S."/>
            <person name="Jin Y.-S."/>
            <person name="Rao C.V."/>
        </authorList>
    </citation>
    <scope>NUCLEOTIDE SEQUENCE</scope>
    <source>
        <strain evidence="2">NRRL Y-64009</strain>
    </source>
</reference>
<sequence>MLRFHISRPVITKILDRQVIMKAVVEAESLLYTHNVLHRDIHPRNILVLSAATATYDRRVVVVDLGDADIGRSPRPKDPEAEARYLPGVPISPLLRWNVAWWRHRQSFFSTWIDWDWQSWLEHNYGFIDRTMEDMKSNTAAFPSHRTSTSASNL</sequence>
<evidence type="ECO:0000313" key="3">
    <source>
        <dbReference type="Proteomes" id="UP001217417"/>
    </source>
</evidence>
<dbReference type="Gene3D" id="1.10.510.10">
    <property type="entry name" value="Transferase(Phosphotransferase) domain 1"/>
    <property type="match status" value="1"/>
</dbReference>
<keyword evidence="3" id="KW-1185">Reference proteome</keyword>
<dbReference type="EMBL" id="JARPMG010000010">
    <property type="protein sequence ID" value="KAJ8097728.1"/>
    <property type="molecule type" value="Genomic_DNA"/>
</dbReference>
<evidence type="ECO:0000259" key="1">
    <source>
        <dbReference type="PROSITE" id="PS50011"/>
    </source>
</evidence>
<dbReference type="GO" id="GO:0004672">
    <property type="term" value="F:protein kinase activity"/>
    <property type="evidence" value="ECO:0007669"/>
    <property type="project" value="InterPro"/>
</dbReference>
<name>A0AAD7QMD4_9ASCO</name>
<dbReference type="PROSITE" id="PS50011">
    <property type="entry name" value="PROTEIN_KINASE_DOM"/>
    <property type="match status" value="1"/>
</dbReference>
<comment type="caution">
    <text evidence="2">The sequence shown here is derived from an EMBL/GenBank/DDBJ whole genome shotgun (WGS) entry which is preliminary data.</text>
</comment>
<dbReference type="RefSeq" id="XP_056041178.1">
    <property type="nucleotide sequence ID" value="XM_056185333.1"/>
</dbReference>